<gene>
    <name evidence="1" type="ORF">SAMN05443248_1579</name>
</gene>
<reference evidence="1 2" key="1">
    <citation type="submission" date="2016-11" db="EMBL/GenBank/DDBJ databases">
        <authorList>
            <person name="Jaros S."/>
            <person name="Januszkiewicz K."/>
            <person name="Wedrychowicz H."/>
        </authorList>
    </citation>
    <scope>NUCLEOTIDE SEQUENCE [LARGE SCALE GENOMIC DNA]</scope>
    <source>
        <strain evidence="1 2">GAS138</strain>
    </source>
</reference>
<evidence type="ECO:0000313" key="2">
    <source>
        <dbReference type="Proteomes" id="UP000189796"/>
    </source>
</evidence>
<sequence length="204" mass="23659">MTETLFTGEMPKLEPLKVHCTDARCETGFHCFGPNRRSKDWQKSYEGQCQFCGENPVDWKKIKSRDLSDVEGTFRELSHEWIRHTFFDADFDEKSKKQAQDLGMEGLKARVRPLLEKKIGPEKIFRDGTQTKKEGSAIFYAQHATATCCRKCLEYWYGISSNRELTGEELDFCEGLITAYLDLRREELFDQTNSDDGDQTIEAR</sequence>
<dbReference type="RefSeq" id="WP_172842501.1">
    <property type="nucleotide sequence ID" value="NZ_LT670817.1"/>
</dbReference>
<dbReference type="InterPro" id="IPR020378">
    <property type="entry name" value="DUF4186"/>
</dbReference>
<name>A0A1M5JUV3_9BRAD</name>
<accession>A0A1M5JUV3</accession>
<protein>
    <recommendedName>
        <fullName evidence="3">DUF4186 domain-containing protein</fullName>
    </recommendedName>
</protein>
<dbReference type="Pfam" id="PF13811">
    <property type="entry name" value="DUF4186"/>
    <property type="match status" value="1"/>
</dbReference>
<dbReference type="AlphaFoldDB" id="A0A1M5JUV3"/>
<evidence type="ECO:0008006" key="3">
    <source>
        <dbReference type="Google" id="ProtNLM"/>
    </source>
</evidence>
<dbReference type="Proteomes" id="UP000189796">
    <property type="component" value="Chromosome I"/>
</dbReference>
<dbReference type="EMBL" id="LT670817">
    <property type="protein sequence ID" value="SHG44336.1"/>
    <property type="molecule type" value="Genomic_DNA"/>
</dbReference>
<proteinExistence type="predicted"/>
<organism evidence="1 2">
    <name type="scientific">Bradyrhizobium erythrophlei</name>
    <dbReference type="NCBI Taxonomy" id="1437360"/>
    <lineage>
        <taxon>Bacteria</taxon>
        <taxon>Pseudomonadati</taxon>
        <taxon>Pseudomonadota</taxon>
        <taxon>Alphaproteobacteria</taxon>
        <taxon>Hyphomicrobiales</taxon>
        <taxon>Nitrobacteraceae</taxon>
        <taxon>Bradyrhizobium</taxon>
    </lineage>
</organism>
<evidence type="ECO:0000313" key="1">
    <source>
        <dbReference type="EMBL" id="SHG44336.1"/>
    </source>
</evidence>